<reference evidence="1 2" key="1">
    <citation type="submission" date="2019-07" db="EMBL/GenBank/DDBJ databases">
        <title>The Draft Genome Sequence of Rhizobium tropici SARCC-755 Associated with Superior Nodulation on Pigeonpea (Cajanus cajan (L.) Millsp.).</title>
        <authorList>
            <person name="Bopape F.L."/>
            <person name="Hassen A.I."/>
            <person name="Swanevelder Z.H."/>
            <person name="Gwata E.T."/>
        </authorList>
    </citation>
    <scope>NUCLEOTIDE SEQUENCE [LARGE SCALE GENOMIC DNA]</scope>
    <source>
        <strain evidence="1 2">SARCC-755</strain>
    </source>
</reference>
<comment type="caution">
    <text evidence="1">The sequence shown here is derived from an EMBL/GenBank/DDBJ whole genome shotgun (WGS) entry which is preliminary data.</text>
</comment>
<evidence type="ECO:0000313" key="1">
    <source>
        <dbReference type="EMBL" id="KAA1174653.1"/>
    </source>
</evidence>
<dbReference type="RefSeq" id="WP_149638123.1">
    <property type="nucleotide sequence ID" value="NZ_VNIP01000021.1"/>
</dbReference>
<sequence>MHPREFYEQVAKPNIAEVIDNDEDYRLAVNAITSVDAAYGVLFEHLKSVDAQILQAILFDGKELKDNHFKDHIAKQSKEFEIIRDAAYATKHGRLSDRKSSARLVRSSGDVATHKLTTGLFAAGDALGSSA</sequence>
<organism evidence="1 2">
    <name type="scientific">Rhizobium tropici</name>
    <dbReference type="NCBI Taxonomy" id="398"/>
    <lineage>
        <taxon>Bacteria</taxon>
        <taxon>Pseudomonadati</taxon>
        <taxon>Pseudomonadota</taxon>
        <taxon>Alphaproteobacteria</taxon>
        <taxon>Hyphomicrobiales</taxon>
        <taxon>Rhizobiaceae</taxon>
        <taxon>Rhizobium/Agrobacterium group</taxon>
        <taxon>Rhizobium</taxon>
    </lineage>
</organism>
<accession>A0A5B0VK21</accession>
<dbReference type="OrthoDB" id="7996094at2"/>
<proteinExistence type="predicted"/>
<dbReference type="AlphaFoldDB" id="A0A5B0VK21"/>
<dbReference type="EMBL" id="VNIP01000021">
    <property type="protein sequence ID" value="KAA1174653.1"/>
    <property type="molecule type" value="Genomic_DNA"/>
</dbReference>
<name>A0A5B0VK21_RHITR</name>
<dbReference type="Proteomes" id="UP000323608">
    <property type="component" value="Unassembled WGS sequence"/>
</dbReference>
<evidence type="ECO:0000313" key="2">
    <source>
        <dbReference type="Proteomes" id="UP000323608"/>
    </source>
</evidence>
<gene>
    <name evidence="1" type="ORF">FP026_29655</name>
</gene>
<protein>
    <submittedName>
        <fullName evidence="1">Uncharacterized protein</fullName>
    </submittedName>
</protein>